<gene>
    <name evidence="4" type="ORF">K450DRAFT_247242</name>
</gene>
<reference evidence="4" key="2">
    <citation type="journal article" date="2022" name="Proc. Natl. Acad. Sci. U.S.A.">
        <title>Diploid-dominant life cycles characterize the early evolution of Fungi.</title>
        <authorList>
            <person name="Amses K.R."/>
            <person name="Simmons D.R."/>
            <person name="Longcore J.E."/>
            <person name="Mondo S.J."/>
            <person name="Seto K."/>
            <person name="Jeronimo G.H."/>
            <person name="Bonds A.E."/>
            <person name="Quandt C.A."/>
            <person name="Davis W.J."/>
            <person name="Chang Y."/>
            <person name="Federici B.A."/>
            <person name="Kuo A."/>
            <person name="LaButti K."/>
            <person name="Pangilinan J."/>
            <person name="Andreopoulos W."/>
            <person name="Tritt A."/>
            <person name="Riley R."/>
            <person name="Hundley H."/>
            <person name="Johnson J."/>
            <person name="Lipzen A."/>
            <person name="Barry K."/>
            <person name="Lang B.F."/>
            <person name="Cuomo C.A."/>
            <person name="Buchler N.E."/>
            <person name="Grigoriev I.V."/>
            <person name="Spatafora J.W."/>
            <person name="Stajich J.E."/>
            <person name="James T.Y."/>
        </authorList>
    </citation>
    <scope>NUCLEOTIDE SEQUENCE</scope>
    <source>
        <strain evidence="4">AG</strain>
    </source>
</reference>
<dbReference type="AlphaFoldDB" id="A0AAD5HBR9"/>
<dbReference type="SUPFAM" id="SSF54001">
    <property type="entry name" value="Cysteine proteinases"/>
    <property type="match status" value="1"/>
</dbReference>
<evidence type="ECO:0000259" key="3">
    <source>
        <dbReference type="PROSITE" id="PS50235"/>
    </source>
</evidence>
<name>A0AAD5HBR9_UMBRA</name>
<dbReference type="InterPro" id="IPR001394">
    <property type="entry name" value="Peptidase_C19_UCH"/>
</dbReference>
<accession>A0AAD5HBR9</accession>
<feature type="region of interest" description="Disordered" evidence="2">
    <location>
        <begin position="341"/>
        <end position="368"/>
    </location>
</feature>
<evidence type="ECO:0000313" key="5">
    <source>
        <dbReference type="Proteomes" id="UP001206595"/>
    </source>
</evidence>
<dbReference type="GO" id="GO:0004843">
    <property type="term" value="F:cysteine-type deubiquitinase activity"/>
    <property type="evidence" value="ECO:0007669"/>
    <property type="project" value="InterPro"/>
</dbReference>
<dbReference type="CDD" id="cd02257">
    <property type="entry name" value="Peptidase_C19"/>
    <property type="match status" value="1"/>
</dbReference>
<dbReference type="EMBL" id="MU620930">
    <property type="protein sequence ID" value="KAI8578312.1"/>
    <property type="molecule type" value="Genomic_DNA"/>
</dbReference>
<sequence length="652" mass="75123">MFVDGEIQQETEQETAFFLVISPDETTFDFHGCLRPLIYEDNYDSDSDMDNGIVDDQNTDCGARSKTCKITSFTKVPPILHIFLEDPNQYSIGVHTAAGGRHNRYKVEKTIYMDRYLHANRDKVLKINQEIRNAKAKVTRTKERLNYYNRNCRDHTAIEYLEHTLSYFHSQDSNDDTIAVEKLINQVKQDIENGNKELEEAEHNLHHLSEAMFTCTGLLQCKYTLHAILMHDGGNGTGHHWAYINMKTSGIEIQEDTKTWFRCCDASVVPCTEEEVLEDEALVYSLIYINEDVENLDIPNVSDIISPSLKTHVMEDCDSFEEELETMHNVEVTFNDQIHASDDEEDDDDTASVALDSSPDLVDTSSDTQKAEWVEECLMRIQQEESRIPGDHYRVIESLEIFLAKFGEISALRYLLENFGSAFNNLAPEEAGQVLTSMKTDPMLEWQYHLYQDYVTIAEIISQAVEMITQHQDETALKYLVIAKEQTVKWKEYLWRRSHANNIDALFDGPSFLLTIQKLGKHVLSVSNAKAYAKASNEAYRKRGFEDAIRISKYAQALLDPESLEHDPFYNHLQEQWLSFTDTITDSLDEQQAELFNTLVMSFLEYQGMDNRDLEITKQEQGSTEDLNLRQPAWERYRDAMGKVDQILLSEA</sequence>
<dbReference type="GO" id="GO:0005634">
    <property type="term" value="C:nucleus"/>
    <property type="evidence" value="ECO:0007669"/>
    <property type="project" value="TreeGrafter"/>
</dbReference>
<dbReference type="GO" id="GO:0005829">
    <property type="term" value="C:cytosol"/>
    <property type="evidence" value="ECO:0007669"/>
    <property type="project" value="TreeGrafter"/>
</dbReference>
<dbReference type="InterPro" id="IPR055335">
    <property type="entry name" value="Ucp6/RUP1"/>
</dbReference>
<dbReference type="Pfam" id="PF00443">
    <property type="entry name" value="UCH"/>
    <property type="match status" value="1"/>
</dbReference>
<protein>
    <recommendedName>
        <fullName evidence="3">USP domain-containing protein</fullName>
    </recommendedName>
</protein>
<evidence type="ECO:0000313" key="4">
    <source>
        <dbReference type="EMBL" id="KAI8578312.1"/>
    </source>
</evidence>
<dbReference type="PANTHER" id="PTHR39597:SF1">
    <property type="entry name" value="UBA DOMAIN-CONTAINING PROTEIN RUP1"/>
    <property type="match status" value="1"/>
</dbReference>
<dbReference type="Gene3D" id="3.90.70.10">
    <property type="entry name" value="Cysteine proteinases"/>
    <property type="match status" value="1"/>
</dbReference>
<feature type="coiled-coil region" evidence="1">
    <location>
        <begin position="184"/>
        <end position="211"/>
    </location>
</feature>
<dbReference type="InterPro" id="IPR028889">
    <property type="entry name" value="USP"/>
</dbReference>
<dbReference type="GO" id="GO:0016579">
    <property type="term" value="P:protein deubiquitination"/>
    <property type="evidence" value="ECO:0007669"/>
    <property type="project" value="InterPro"/>
</dbReference>
<dbReference type="PROSITE" id="PS50235">
    <property type="entry name" value="USP_3"/>
    <property type="match status" value="1"/>
</dbReference>
<dbReference type="InterPro" id="IPR038765">
    <property type="entry name" value="Papain-like_cys_pep_sf"/>
</dbReference>
<reference evidence="4" key="1">
    <citation type="submission" date="2021-06" db="EMBL/GenBank/DDBJ databases">
        <authorList>
            <consortium name="DOE Joint Genome Institute"/>
            <person name="Mondo S.J."/>
            <person name="Amses K.R."/>
            <person name="Simmons D.R."/>
            <person name="Longcore J.E."/>
            <person name="Seto K."/>
            <person name="Alves G.H."/>
            <person name="Bonds A.E."/>
            <person name="Quandt C.A."/>
            <person name="Davis W.J."/>
            <person name="Chang Y."/>
            <person name="Letcher P.M."/>
            <person name="Powell M.J."/>
            <person name="Kuo A."/>
            <person name="Labutti K."/>
            <person name="Pangilinan J."/>
            <person name="Andreopoulos W."/>
            <person name="Tritt A."/>
            <person name="Riley R."/>
            <person name="Hundley H."/>
            <person name="Johnson J."/>
            <person name="Lipzen A."/>
            <person name="Barry K."/>
            <person name="Berbee M.L."/>
            <person name="Buchler N.E."/>
            <person name="Grigoriev I.V."/>
            <person name="Spatafora J.W."/>
            <person name="Stajich J.E."/>
            <person name="James T.Y."/>
        </authorList>
    </citation>
    <scope>NUCLEOTIDE SEQUENCE</scope>
    <source>
        <strain evidence="4">AG</strain>
    </source>
</reference>
<dbReference type="Proteomes" id="UP001206595">
    <property type="component" value="Unassembled WGS sequence"/>
</dbReference>
<keyword evidence="1" id="KW-0175">Coiled coil</keyword>
<comment type="caution">
    <text evidence="4">The sequence shown here is derived from an EMBL/GenBank/DDBJ whole genome shotgun (WGS) entry which is preliminary data.</text>
</comment>
<keyword evidence="5" id="KW-1185">Reference proteome</keyword>
<dbReference type="PANTHER" id="PTHR39597">
    <property type="entry name" value="UBA DOMAIN-CONTAINING PROTEIN RUP1"/>
    <property type="match status" value="1"/>
</dbReference>
<dbReference type="RefSeq" id="XP_051443316.1">
    <property type="nucleotide sequence ID" value="XM_051590040.1"/>
</dbReference>
<evidence type="ECO:0000256" key="1">
    <source>
        <dbReference type="SAM" id="Coils"/>
    </source>
</evidence>
<feature type="domain" description="USP" evidence="3">
    <location>
        <begin position="1"/>
        <end position="291"/>
    </location>
</feature>
<feature type="coiled-coil region" evidence="1">
    <location>
        <begin position="124"/>
        <end position="151"/>
    </location>
</feature>
<organism evidence="4 5">
    <name type="scientific">Umbelopsis ramanniana AG</name>
    <dbReference type="NCBI Taxonomy" id="1314678"/>
    <lineage>
        <taxon>Eukaryota</taxon>
        <taxon>Fungi</taxon>
        <taxon>Fungi incertae sedis</taxon>
        <taxon>Mucoromycota</taxon>
        <taxon>Mucoromycotina</taxon>
        <taxon>Umbelopsidomycetes</taxon>
        <taxon>Umbelopsidales</taxon>
        <taxon>Umbelopsidaceae</taxon>
        <taxon>Umbelopsis</taxon>
    </lineage>
</organism>
<dbReference type="GeneID" id="75915385"/>
<evidence type="ECO:0000256" key="2">
    <source>
        <dbReference type="SAM" id="MobiDB-lite"/>
    </source>
</evidence>
<proteinExistence type="predicted"/>